<organism evidence="7 8">
    <name type="scientific">Kryptolebias marmoratus</name>
    <name type="common">Mangrove killifish</name>
    <name type="synonym">Rivulus marmoratus</name>
    <dbReference type="NCBI Taxonomy" id="37003"/>
    <lineage>
        <taxon>Eukaryota</taxon>
        <taxon>Metazoa</taxon>
        <taxon>Chordata</taxon>
        <taxon>Craniata</taxon>
        <taxon>Vertebrata</taxon>
        <taxon>Euteleostomi</taxon>
        <taxon>Actinopterygii</taxon>
        <taxon>Neopterygii</taxon>
        <taxon>Teleostei</taxon>
        <taxon>Neoteleostei</taxon>
        <taxon>Acanthomorphata</taxon>
        <taxon>Ovalentaria</taxon>
        <taxon>Atherinomorphae</taxon>
        <taxon>Cyprinodontiformes</taxon>
        <taxon>Rivulidae</taxon>
        <taxon>Kryptolebias</taxon>
    </lineage>
</organism>
<dbReference type="GO" id="GO:0046872">
    <property type="term" value="F:metal ion binding"/>
    <property type="evidence" value="ECO:0007669"/>
    <property type="project" value="UniProtKB-KW"/>
</dbReference>
<keyword evidence="1" id="KW-0479">Metal-binding</keyword>
<accession>A0A3Q3BI98</accession>
<keyword evidence="2" id="KW-0106">Calcium</keyword>
<dbReference type="AlphaFoldDB" id="A0A3Q3BI98"/>
<dbReference type="InterPro" id="IPR006585">
    <property type="entry name" value="FTP1"/>
</dbReference>
<dbReference type="SMART" id="SM00607">
    <property type="entry name" value="FTP"/>
    <property type="match status" value="1"/>
</dbReference>
<dbReference type="Pfam" id="PF22633">
    <property type="entry name" value="F5_F8_type_C_2"/>
    <property type="match status" value="1"/>
</dbReference>
<dbReference type="Ensembl" id="ENSKMAT00000029505.1">
    <property type="protein sequence ID" value="ENSKMAP00000029141.1"/>
    <property type="gene ID" value="ENSKMAG00000021599.1"/>
</dbReference>
<evidence type="ECO:0000313" key="7">
    <source>
        <dbReference type="Ensembl" id="ENSKMAP00000029141.1"/>
    </source>
</evidence>
<keyword evidence="5" id="KW-0732">Signal</keyword>
<feature type="region of interest" description="Disordered" evidence="4">
    <location>
        <begin position="34"/>
        <end position="66"/>
    </location>
</feature>
<sequence>PHRFSTTDRLQFKRFLLFCLLCAAFCNTQDVNLTEKPSSQSSTFIDDNQTEHTSERAHDGDPSTCSQTEELLPSWWRIDLQGVYNVSCITIDNNNNNNNNNRRPQIDLFHILTLWHVKCFKNLSPALGRYVTVLLPMTKPLRLCEVNVTPLFMLPPVEITVSCNAVSFHK</sequence>
<evidence type="ECO:0000256" key="3">
    <source>
        <dbReference type="ARBA" id="ARBA00023157"/>
    </source>
</evidence>
<feature type="chain" id="PRO_5018749816" description="Fucolectin tachylectin-4 pentraxin-1 domain-containing protein" evidence="5">
    <location>
        <begin position="29"/>
        <end position="170"/>
    </location>
</feature>
<dbReference type="Gene3D" id="2.60.120.260">
    <property type="entry name" value="Galactose-binding domain-like"/>
    <property type="match status" value="1"/>
</dbReference>
<evidence type="ECO:0000256" key="4">
    <source>
        <dbReference type="SAM" id="MobiDB-lite"/>
    </source>
</evidence>
<feature type="domain" description="Fucolectin tachylectin-4 pentraxin-1" evidence="6">
    <location>
        <begin position="30"/>
        <end position="155"/>
    </location>
</feature>
<reference evidence="7" key="2">
    <citation type="submission" date="2025-09" db="UniProtKB">
        <authorList>
            <consortium name="Ensembl"/>
        </authorList>
    </citation>
    <scope>IDENTIFICATION</scope>
</reference>
<evidence type="ECO:0000256" key="5">
    <source>
        <dbReference type="SAM" id="SignalP"/>
    </source>
</evidence>
<feature type="compositionally biased region" description="Basic and acidic residues" evidence="4">
    <location>
        <begin position="49"/>
        <end position="61"/>
    </location>
</feature>
<proteinExistence type="predicted"/>
<dbReference type="InterPro" id="IPR008979">
    <property type="entry name" value="Galactose-bd-like_sf"/>
</dbReference>
<reference evidence="7" key="1">
    <citation type="submission" date="2025-08" db="UniProtKB">
        <authorList>
            <consortium name="Ensembl"/>
        </authorList>
    </citation>
    <scope>IDENTIFICATION</scope>
</reference>
<name>A0A3Q3BI98_KRYMA</name>
<protein>
    <recommendedName>
        <fullName evidence="6">Fucolectin tachylectin-4 pentraxin-1 domain-containing protein</fullName>
    </recommendedName>
</protein>
<dbReference type="SUPFAM" id="SSF49785">
    <property type="entry name" value="Galactose-binding domain-like"/>
    <property type="match status" value="1"/>
</dbReference>
<dbReference type="Proteomes" id="UP000264800">
    <property type="component" value="Unplaced"/>
</dbReference>
<feature type="compositionally biased region" description="Polar residues" evidence="4">
    <location>
        <begin position="34"/>
        <end position="47"/>
    </location>
</feature>
<feature type="signal peptide" evidence="5">
    <location>
        <begin position="1"/>
        <end position="28"/>
    </location>
</feature>
<evidence type="ECO:0000313" key="8">
    <source>
        <dbReference type="Proteomes" id="UP000264800"/>
    </source>
</evidence>
<evidence type="ECO:0000256" key="1">
    <source>
        <dbReference type="ARBA" id="ARBA00022723"/>
    </source>
</evidence>
<evidence type="ECO:0000259" key="6">
    <source>
        <dbReference type="SMART" id="SM00607"/>
    </source>
</evidence>
<dbReference type="GeneTree" id="ENSGT00940000172126"/>
<keyword evidence="8" id="KW-1185">Reference proteome</keyword>
<evidence type="ECO:0000256" key="2">
    <source>
        <dbReference type="ARBA" id="ARBA00022837"/>
    </source>
</evidence>
<keyword evidence="3" id="KW-1015">Disulfide bond</keyword>